<sequence length="177" mass="19044">MQLKFGYLFPLVSVVSALVGHAASVPTKRQYVVPSHGSIVAPSGNASIVPGAIFDFDFDSINYCESGYEPITVWLLEQEPTDADVTSDGVFPNGTYLYNFGEWLIPNFGLPAEQTPPPPPSTLTMPDFSTAAFGGLIFSNATLYLAVIETYMDCPGYVAKEYGLSSTPIIYNPIPSA</sequence>
<dbReference type="GeneID" id="24100459"/>
<accession>J4GFI4</accession>
<feature type="signal peptide" evidence="1">
    <location>
        <begin position="1"/>
        <end position="24"/>
    </location>
</feature>
<dbReference type="AlphaFoldDB" id="J4GFI4"/>
<organism evidence="2 3">
    <name type="scientific">Fibroporia radiculosa</name>
    <dbReference type="NCBI Taxonomy" id="599839"/>
    <lineage>
        <taxon>Eukaryota</taxon>
        <taxon>Fungi</taxon>
        <taxon>Dikarya</taxon>
        <taxon>Basidiomycota</taxon>
        <taxon>Agaricomycotina</taxon>
        <taxon>Agaricomycetes</taxon>
        <taxon>Polyporales</taxon>
        <taxon>Fibroporiaceae</taxon>
        <taxon>Fibroporia</taxon>
    </lineage>
</organism>
<dbReference type="RefSeq" id="XP_012184831.1">
    <property type="nucleotide sequence ID" value="XM_012329441.1"/>
</dbReference>
<dbReference type="Proteomes" id="UP000006352">
    <property type="component" value="Unassembled WGS sequence"/>
</dbReference>
<dbReference type="EMBL" id="HE797195">
    <property type="protein sequence ID" value="CCM05548.1"/>
    <property type="molecule type" value="Genomic_DNA"/>
</dbReference>
<reference evidence="2 3" key="1">
    <citation type="journal article" date="2012" name="Appl. Environ. Microbiol.">
        <title>Short-read sequencing for genomic analysis of the brown rot fungus Fibroporia radiculosa.</title>
        <authorList>
            <person name="Tang J.D."/>
            <person name="Perkins A.D."/>
            <person name="Sonstegard T.S."/>
            <person name="Schroeder S.G."/>
            <person name="Burgess S.C."/>
            <person name="Diehl S.V."/>
        </authorList>
    </citation>
    <scope>NUCLEOTIDE SEQUENCE [LARGE SCALE GENOMIC DNA]</scope>
    <source>
        <strain evidence="2 3">TFFH 294</strain>
    </source>
</reference>
<dbReference type="HOGENOM" id="CLU_136345_0_0_1"/>
<evidence type="ECO:0000256" key="1">
    <source>
        <dbReference type="SAM" id="SignalP"/>
    </source>
</evidence>
<evidence type="ECO:0000313" key="2">
    <source>
        <dbReference type="EMBL" id="CCM05548.1"/>
    </source>
</evidence>
<dbReference type="InParanoid" id="J4GFI4"/>
<proteinExistence type="predicted"/>
<name>J4GFI4_9APHY</name>
<feature type="chain" id="PRO_5003778942" description="Ubiquitin 3 binding protein But2 C-terminal domain-containing protein" evidence="1">
    <location>
        <begin position="25"/>
        <end position="177"/>
    </location>
</feature>
<evidence type="ECO:0000313" key="3">
    <source>
        <dbReference type="Proteomes" id="UP000006352"/>
    </source>
</evidence>
<keyword evidence="3" id="KW-1185">Reference proteome</keyword>
<gene>
    <name evidence="2" type="ORF">FIBRA_07775</name>
</gene>
<dbReference type="OrthoDB" id="2769307at2759"/>
<keyword evidence="1" id="KW-0732">Signal</keyword>
<evidence type="ECO:0008006" key="4">
    <source>
        <dbReference type="Google" id="ProtNLM"/>
    </source>
</evidence>
<protein>
    <recommendedName>
        <fullName evidence="4">Ubiquitin 3 binding protein But2 C-terminal domain-containing protein</fullName>
    </recommendedName>
</protein>